<evidence type="ECO:0000313" key="2">
    <source>
        <dbReference type="Proteomes" id="UP000191901"/>
    </source>
</evidence>
<dbReference type="AlphaFoldDB" id="A0A1Z3HUX6"/>
<sequence>MSFMSYSFDIIGVAPVIEFFQHQQQIEISPRRSRAFLGSYHCTLDGFIEATEMVHRRPNWNWDAVINAIVAFWLEYGDHVHRWKAELEHADSDSVVVARVANVAWLRDEFETLFEN</sequence>
<gene>
    <name evidence="1" type="ORF">XM38_050460</name>
</gene>
<dbReference type="EMBL" id="CP021983">
    <property type="protein sequence ID" value="ASC74072.1"/>
    <property type="molecule type" value="Genomic_DNA"/>
</dbReference>
<reference evidence="1 2" key="1">
    <citation type="journal article" date="2016" name="Biochim. Biophys. Acta">
        <title>Characterization of red-shifted phycobilisomes isolated from the chlorophyll f-containing cyanobacterium Halomicronema hongdechloris.</title>
        <authorList>
            <person name="Li Y."/>
            <person name="Lin Y."/>
            <person name="Garvey C.J."/>
            <person name="Birch D."/>
            <person name="Corkery R.W."/>
            <person name="Loughlin P.C."/>
            <person name="Scheer H."/>
            <person name="Willows R.D."/>
            <person name="Chen M."/>
        </authorList>
    </citation>
    <scope>NUCLEOTIDE SEQUENCE [LARGE SCALE GENOMIC DNA]</scope>
    <source>
        <strain evidence="1 2">C2206</strain>
    </source>
</reference>
<organism evidence="1 2">
    <name type="scientific">Halomicronema hongdechloris C2206</name>
    <dbReference type="NCBI Taxonomy" id="1641165"/>
    <lineage>
        <taxon>Bacteria</taxon>
        <taxon>Bacillati</taxon>
        <taxon>Cyanobacteriota</taxon>
        <taxon>Cyanophyceae</taxon>
        <taxon>Nodosilineales</taxon>
        <taxon>Nodosilineaceae</taxon>
        <taxon>Halomicronema</taxon>
    </lineage>
</organism>
<proteinExistence type="predicted"/>
<keyword evidence="2" id="KW-1185">Reference proteome</keyword>
<accession>A0A1Z3HUX6</accession>
<protein>
    <submittedName>
        <fullName evidence="1">Uncharacterized protein</fullName>
    </submittedName>
</protein>
<name>A0A1Z3HUX6_9CYAN</name>
<dbReference type="Proteomes" id="UP000191901">
    <property type="component" value="Chromosome"/>
</dbReference>
<dbReference type="STRING" id="1641165.XM38_00965"/>
<evidence type="ECO:0000313" key="1">
    <source>
        <dbReference type="EMBL" id="ASC74072.1"/>
    </source>
</evidence>
<dbReference type="KEGG" id="hhg:XM38_050460"/>